<comment type="caution">
    <text evidence="2">The sequence shown here is derived from an EMBL/GenBank/DDBJ whole genome shotgun (WGS) entry which is preliminary data.</text>
</comment>
<name>A0AA35GJD8_9BURK</name>
<evidence type="ECO:0000313" key="2">
    <source>
        <dbReference type="EMBL" id="CAB5696881.1"/>
    </source>
</evidence>
<evidence type="ECO:0000259" key="1">
    <source>
        <dbReference type="SMART" id="SM00901"/>
    </source>
</evidence>
<organism evidence="2 3">
    <name type="scientific">Comamonas aquatica</name>
    <dbReference type="NCBI Taxonomy" id="225991"/>
    <lineage>
        <taxon>Bacteria</taxon>
        <taxon>Pseudomonadati</taxon>
        <taxon>Pseudomonadota</taxon>
        <taxon>Betaproteobacteria</taxon>
        <taxon>Burkholderiales</taxon>
        <taxon>Comamonadaceae</taxon>
        <taxon>Comamonas</taxon>
    </lineage>
</organism>
<reference evidence="2" key="1">
    <citation type="submission" date="2020-05" db="EMBL/GenBank/DDBJ databases">
        <authorList>
            <person name="Delgado-Blas J."/>
        </authorList>
    </citation>
    <scope>NUCLEOTIDE SEQUENCE</scope>
    <source>
        <strain evidence="2">BB1454</strain>
    </source>
</reference>
<feature type="domain" description="FRG" evidence="1">
    <location>
        <begin position="10"/>
        <end position="109"/>
    </location>
</feature>
<protein>
    <submittedName>
        <fullName evidence="2">FRG domain</fullName>
    </submittedName>
</protein>
<gene>
    <name evidence="2" type="ORF">GHA_02430</name>
</gene>
<proteinExistence type="predicted"/>
<dbReference type="AlphaFoldDB" id="A0AA35GJD8"/>
<accession>A0AA35GJD8</accession>
<dbReference type="Pfam" id="PF08867">
    <property type="entry name" value="FRG"/>
    <property type="match status" value="1"/>
</dbReference>
<evidence type="ECO:0000313" key="3">
    <source>
        <dbReference type="Proteomes" id="UP000834458"/>
    </source>
</evidence>
<dbReference type="EMBL" id="CAHPSC010000034">
    <property type="protein sequence ID" value="CAB5696881.1"/>
    <property type="molecule type" value="Genomic_DNA"/>
</dbReference>
<sequence length="249" mass="28423">MAAGYLKHNNEDGIYFRGQRKIYDDLSPGLYRGIKNDSAKYGRETALYKKIDEFKSNCSLFSKFGDYAAEPILQHYGLNTTWIDIVDNIWVALWFACHEARCTKDGKFIHYQKRIPDENNKFAYIYLLAANLNPDRKKPGYWRGNETELIDLRVAAPSYFLRPHAQHGLLFRCIGKESGRPLSYASQIKGVVRIPLRKAFDWLGNGQTIGTHALFPPAYYDNGYKILLQSGVDFDAKAKYIGCINSVGT</sequence>
<dbReference type="Proteomes" id="UP000834458">
    <property type="component" value="Unassembled WGS sequence"/>
</dbReference>
<dbReference type="SMART" id="SM00901">
    <property type="entry name" value="FRG"/>
    <property type="match status" value="1"/>
</dbReference>
<dbReference type="InterPro" id="IPR014966">
    <property type="entry name" value="FRG-dom"/>
</dbReference>